<dbReference type="Pfam" id="PF16076">
    <property type="entry name" value="Acyltransf_C"/>
    <property type="match status" value="1"/>
</dbReference>
<feature type="transmembrane region" description="Helical" evidence="3">
    <location>
        <begin position="12"/>
        <end position="34"/>
    </location>
</feature>
<keyword evidence="3" id="KW-0812">Transmembrane</keyword>
<dbReference type="OrthoDB" id="5956725at2759"/>
<keyword evidence="2" id="KW-0479">Metal-binding</keyword>
<keyword evidence="3" id="KW-1133">Transmembrane helix</keyword>
<evidence type="ECO:0000256" key="3">
    <source>
        <dbReference type="SAM" id="Phobius"/>
    </source>
</evidence>
<keyword evidence="5" id="KW-0012">Acyltransferase</keyword>
<name>A0A2B4SAU2_STYPI</name>
<protein>
    <submittedName>
        <fullName evidence="5">1-acyl-sn-glycerol-3-phosphate acyltransferase epsilon</fullName>
    </submittedName>
</protein>
<feature type="transmembrane region" description="Helical" evidence="3">
    <location>
        <begin position="767"/>
        <end position="784"/>
    </location>
</feature>
<accession>A0A2B4SAU2</accession>
<reference evidence="6" key="1">
    <citation type="journal article" date="2017" name="bioRxiv">
        <title>Comparative analysis of the genomes of Stylophora pistillata and Acropora digitifera provides evidence for extensive differences between species of corals.</title>
        <authorList>
            <person name="Voolstra C.R."/>
            <person name="Li Y."/>
            <person name="Liew Y.J."/>
            <person name="Baumgarten S."/>
            <person name="Zoccola D."/>
            <person name="Flot J.-F."/>
            <person name="Tambutte S."/>
            <person name="Allemand D."/>
            <person name="Aranda M."/>
        </authorList>
    </citation>
    <scope>NUCLEOTIDE SEQUENCE [LARGE SCALE GENOMIC DNA]</scope>
</reference>
<dbReference type="CDD" id="cd07990">
    <property type="entry name" value="LPLAT_LCLAT1-like"/>
    <property type="match status" value="1"/>
</dbReference>
<dbReference type="Pfam" id="PF13613">
    <property type="entry name" value="HTH_Tnp_4"/>
    <property type="match status" value="1"/>
</dbReference>
<keyword evidence="5" id="KW-0808">Transferase</keyword>
<dbReference type="GO" id="GO:0046872">
    <property type="term" value="F:metal ion binding"/>
    <property type="evidence" value="ECO:0007669"/>
    <property type="project" value="UniProtKB-KW"/>
</dbReference>
<proteinExistence type="predicted"/>
<dbReference type="STRING" id="50429.A0A2B4SAU2"/>
<dbReference type="AlphaFoldDB" id="A0A2B4SAU2"/>
<feature type="domain" description="Phospholipid/glycerol acyltransferase" evidence="4">
    <location>
        <begin position="546"/>
        <end position="661"/>
    </location>
</feature>
<dbReference type="InterPro" id="IPR002123">
    <property type="entry name" value="Plipid/glycerol_acylTrfase"/>
</dbReference>
<dbReference type="InterPro" id="IPR032098">
    <property type="entry name" value="Acyltransf_C"/>
</dbReference>
<evidence type="ECO:0000313" key="5">
    <source>
        <dbReference type="EMBL" id="PFX25652.1"/>
    </source>
</evidence>
<comment type="caution">
    <text evidence="5">The sequence shown here is derived from an EMBL/GenBank/DDBJ whole genome shotgun (WGS) entry which is preliminary data.</text>
</comment>
<dbReference type="SMART" id="SM00563">
    <property type="entry name" value="PlsC"/>
    <property type="match status" value="1"/>
</dbReference>
<keyword evidence="6" id="KW-1185">Reference proteome</keyword>
<sequence>MLTALGHIQFLRFVGTAVVVFGVAPQYLITWLTWRLASLPLPRRVYERGDEFMYDTYQSLICFFFETLTGAEVILYGDQIPWNKQENVIVLGNHQSSGSTLVCSAHFKPEDMSKTITGLTHLKCGAVPLQFAWTKEGKECRPDKLQESKIIAEQQAQEEQRQFFVNLIQQDVEMEEEETESAGQETNTCAKAMEVMAMDGPENENSQPDELSPEEQIEILKARIKDLEQQVKDLQESKFGGENILKDPELLTFYTGFTLEEQFDSFYKWVELYAKTMIKWSQIQQGRGKENYQRRCSSGNFALLLYDQLFLFLIRMRLGLLETDLGMRFNISKSTVSRVIITWANFLYTMLGQVPIWPTSSQIESSMPQCFKTTCPKTRVILDYTEIKVQRPSSKGLNSETYSTYKSLKTFKCLVGIAPHGAVTFVSSLYQGSISDKEITRRSGFLLLVEEGDQVMADKGFLIQDLLETKKAESTIPPFLSRTKSLQFTAKEVTDTQQIAPLSPPAPPEDLFLLFFVARAMSVANLSWTLQEVHFSGPIFGSAQGVDWIITDFLAIRQGSLGRLRYVLKNGLKYLPLYGFYFAQHSSIYVKRSGAKDQDYVARKLTEMKARNLPMWLVIFPEGTRYNVDNKAVIEKSQAFAADQGLPVLTQVLTPRTKATEASFEVLSSDYLDAVYDFTIAFSIANENHFPRRPAPTMSDFLISKGQQVHVYCRRHEAKDLPKDSEGRKSWIHQTFAEKDRILNKFYQEDGRMPGVPRKRRLPWTRTFPYFVFWMATLLPFIMTKWGRSAYWKMWLVTSFGSVSYMMFFSGKDQR</sequence>
<dbReference type="GO" id="GO:0016746">
    <property type="term" value="F:acyltransferase activity"/>
    <property type="evidence" value="ECO:0007669"/>
    <property type="project" value="UniProtKB-KW"/>
</dbReference>
<dbReference type="Proteomes" id="UP000225706">
    <property type="component" value="Unassembled WGS sequence"/>
</dbReference>
<keyword evidence="3" id="KW-0472">Membrane</keyword>
<dbReference type="InterPro" id="IPR027806">
    <property type="entry name" value="HARBI1_dom"/>
</dbReference>
<dbReference type="Pfam" id="PF13359">
    <property type="entry name" value="DDE_Tnp_4"/>
    <property type="match status" value="1"/>
</dbReference>
<evidence type="ECO:0000313" key="6">
    <source>
        <dbReference type="Proteomes" id="UP000225706"/>
    </source>
</evidence>
<evidence type="ECO:0000256" key="1">
    <source>
        <dbReference type="ARBA" id="ARBA00001968"/>
    </source>
</evidence>
<evidence type="ECO:0000256" key="2">
    <source>
        <dbReference type="ARBA" id="ARBA00022723"/>
    </source>
</evidence>
<dbReference type="PANTHER" id="PTHR23080">
    <property type="entry name" value="THAP DOMAIN PROTEIN"/>
    <property type="match status" value="1"/>
</dbReference>
<organism evidence="5 6">
    <name type="scientific">Stylophora pistillata</name>
    <name type="common">Smooth cauliflower coral</name>
    <dbReference type="NCBI Taxonomy" id="50429"/>
    <lineage>
        <taxon>Eukaryota</taxon>
        <taxon>Metazoa</taxon>
        <taxon>Cnidaria</taxon>
        <taxon>Anthozoa</taxon>
        <taxon>Hexacorallia</taxon>
        <taxon>Scleractinia</taxon>
        <taxon>Astrocoeniina</taxon>
        <taxon>Pocilloporidae</taxon>
        <taxon>Stylophora</taxon>
    </lineage>
</organism>
<evidence type="ECO:0000259" key="4">
    <source>
        <dbReference type="SMART" id="SM00563"/>
    </source>
</evidence>
<dbReference type="Pfam" id="PF01553">
    <property type="entry name" value="Acyltransferase"/>
    <property type="match status" value="1"/>
</dbReference>
<dbReference type="SUPFAM" id="SSF69593">
    <property type="entry name" value="Glycerol-3-phosphate (1)-acyltransferase"/>
    <property type="match status" value="1"/>
</dbReference>
<feature type="transmembrane region" description="Helical" evidence="3">
    <location>
        <begin position="790"/>
        <end position="809"/>
    </location>
</feature>
<gene>
    <name evidence="5" type="primary">AGPAT5</name>
    <name evidence="5" type="ORF">AWC38_SpisGene9705</name>
</gene>
<dbReference type="InterPro" id="IPR027805">
    <property type="entry name" value="Transposase_HTH_dom"/>
</dbReference>
<dbReference type="PANTHER" id="PTHR23080:SF133">
    <property type="entry name" value="SI:CH211-262I1.5-RELATED"/>
    <property type="match status" value="1"/>
</dbReference>
<comment type="cofactor">
    <cofactor evidence="1">
        <name>a divalent metal cation</name>
        <dbReference type="ChEBI" id="CHEBI:60240"/>
    </cofactor>
</comment>
<dbReference type="EMBL" id="LSMT01000146">
    <property type="protein sequence ID" value="PFX25652.1"/>
    <property type="molecule type" value="Genomic_DNA"/>
</dbReference>